<keyword evidence="2" id="KW-1185">Reference proteome</keyword>
<evidence type="ECO:0000313" key="2">
    <source>
        <dbReference type="Proteomes" id="UP000054324"/>
    </source>
</evidence>
<dbReference type="Proteomes" id="UP000054324">
    <property type="component" value="Unassembled WGS sequence"/>
</dbReference>
<proteinExistence type="predicted"/>
<dbReference type="EMBL" id="KL597236">
    <property type="protein sequence ID" value="KER19355.1"/>
    <property type="molecule type" value="Genomic_DNA"/>
</dbReference>
<accession>A0A074Z7Y4</accession>
<reference evidence="1 2" key="1">
    <citation type="submission" date="2013-11" db="EMBL/GenBank/DDBJ databases">
        <title>Opisthorchis viverrini - life in the bile duct.</title>
        <authorList>
            <person name="Young N.D."/>
            <person name="Nagarajan N."/>
            <person name="Lin S.J."/>
            <person name="Korhonen P.K."/>
            <person name="Jex A.R."/>
            <person name="Hall R.S."/>
            <person name="Safavi-Hemami H."/>
            <person name="Kaewkong W."/>
            <person name="Bertrand D."/>
            <person name="Gao S."/>
            <person name="Seet Q."/>
            <person name="Wongkham S."/>
            <person name="Teh B.T."/>
            <person name="Wongkham C."/>
            <person name="Intapan P.M."/>
            <person name="Maleewong W."/>
            <person name="Yang X."/>
            <person name="Hu M."/>
            <person name="Wang Z."/>
            <person name="Hofmann A."/>
            <person name="Sternberg P.W."/>
            <person name="Tan P."/>
            <person name="Wang J."/>
            <person name="Gasser R.B."/>
        </authorList>
    </citation>
    <scope>NUCLEOTIDE SEQUENCE [LARGE SCALE GENOMIC DNA]</scope>
</reference>
<protein>
    <submittedName>
        <fullName evidence="1">Uncharacterized protein</fullName>
    </submittedName>
</protein>
<sequence>MTSTYGACSFLQLKACDFFNETLAFEDRIQSGHQLCDGLEVLILIFSMYFQSSSTDKEFPDLIHSVCERIQKFLSSTEPQILQESPIQQLRRICLEILQKVPNGDHVRPYARSILSLLFKLVEVENEENVLLCVKLIIDLHKYYRPSFSLDVTSFLSFVRRVYRGLQNEASNIFDPRSPIEVQSFDELEVGDVISKTFTITTIHTQEPKEDGTFKTYHILPKSCFSLKVMQEIPILVVLMYQLFKQHIHQDVSEFIPLIMDFINLKPTDVQRKNPRFDQDIFVDFMAAQVKTLSFLAYVIKIYQAFFSGKMARIRNHLAVAPFRYLTAMTSEGSTSARMLPGCLSLDRGVREAEDLVERHSANLVMGIMNLLYNCPPSVTNMRKEFFIAARHILSAPDIRPICFILQTTPITMLSSVVHVAVCAAHTRTTAADGAGYHPRVEYVLRNQMSVFWLPLLLFEFLRTCSENASSKA</sequence>
<dbReference type="RefSeq" id="XP_009176901.1">
    <property type="nucleotide sequence ID" value="XM_009178637.1"/>
</dbReference>
<dbReference type="CTD" id="20326016"/>
<dbReference type="AlphaFoldDB" id="A0A074Z7Y4"/>
<dbReference type="SUPFAM" id="SSF48371">
    <property type="entry name" value="ARM repeat"/>
    <property type="match status" value="1"/>
</dbReference>
<organism evidence="1 2">
    <name type="scientific">Opisthorchis viverrini</name>
    <name type="common">Southeast Asian liver fluke</name>
    <dbReference type="NCBI Taxonomy" id="6198"/>
    <lineage>
        <taxon>Eukaryota</taxon>
        <taxon>Metazoa</taxon>
        <taxon>Spiralia</taxon>
        <taxon>Lophotrochozoa</taxon>
        <taxon>Platyhelminthes</taxon>
        <taxon>Trematoda</taxon>
        <taxon>Digenea</taxon>
        <taxon>Opisthorchiida</taxon>
        <taxon>Opisthorchiata</taxon>
        <taxon>Opisthorchiidae</taxon>
        <taxon>Opisthorchis</taxon>
    </lineage>
</organism>
<dbReference type="GeneID" id="20326016"/>
<dbReference type="InterPro" id="IPR016024">
    <property type="entry name" value="ARM-type_fold"/>
</dbReference>
<name>A0A074Z7Y4_OPIVI</name>
<dbReference type="STRING" id="6198.A0A074Z7Y4"/>
<dbReference type="KEGG" id="ovi:T265_11848"/>
<gene>
    <name evidence="1" type="ORF">T265_11848</name>
</gene>
<dbReference type="OrthoDB" id="6277907at2759"/>
<evidence type="ECO:0000313" key="1">
    <source>
        <dbReference type="EMBL" id="KER19355.1"/>
    </source>
</evidence>